<sequence length="546" mass="61272">MPPQRRVNDAVFYYMDDLGSRIVAKSGIPSDRHHLGKLILQGLKDDPDFLLQIDGSTGESETSGSVLERSVRFALSLRKLGIKRGELMVLLAPNHLDLTIALYAGLYLGIVVCGIYSDTPPVDLQPLLAITKPSIIVCQSDVASTAQMISLNLNLNPHIITFDKGDFCYYIDFMEMYKDDTPVEDFQCTDLDPETSTAFVVNTSGTTGVPKAIAHSHKYFAILLPQIWSKYTKFPTPTKLVLIGSPLQWSTAMTSFIRSAVLRYTRVQSSQKLSIELMTDLINKYKPTYSIFSPTLMSSLLKLNKVDLTCYEEIMLCGLPVPLNLIQEIKTLSPNTEVTNLFGMSELAGLGFFGDNPAPGSCGKQMSCFQYRLLDVDTQEEIYEPNVQGELWIKGPVPFLGCHNNAEATKELLTSDGWLKTGDIFYFDENWNYFFVERIRMQIKCFYYRMSPLEIEGVIRRHPGVLDVAVTSIPHNEWGELPVACVVPKPGAKPTAEEIKNLVKDTLQDPKRLRGGVIFMDSMPMTTTTKVHRRLLRQLALELPRV</sequence>
<comment type="subcellular location">
    <subcellularLocation>
        <location evidence="1">Peroxisome</location>
    </subcellularLocation>
</comment>
<dbReference type="PANTHER" id="PTHR24096">
    <property type="entry name" value="LONG-CHAIN-FATTY-ACID--COA LIGASE"/>
    <property type="match status" value="1"/>
</dbReference>
<evidence type="ECO:0000259" key="3">
    <source>
        <dbReference type="Pfam" id="PF00501"/>
    </source>
</evidence>
<evidence type="ECO:0000313" key="5">
    <source>
        <dbReference type="EMBL" id="SOQ34327.1"/>
    </source>
</evidence>
<evidence type="ECO:0000256" key="1">
    <source>
        <dbReference type="ARBA" id="ARBA00004275"/>
    </source>
</evidence>
<dbReference type="Pfam" id="PF00501">
    <property type="entry name" value="AMP-binding"/>
    <property type="match status" value="1"/>
</dbReference>
<organism evidence="5">
    <name type="scientific">Spodoptera frugiperda</name>
    <name type="common">Fall armyworm</name>
    <dbReference type="NCBI Taxonomy" id="7108"/>
    <lineage>
        <taxon>Eukaryota</taxon>
        <taxon>Metazoa</taxon>
        <taxon>Ecdysozoa</taxon>
        <taxon>Arthropoda</taxon>
        <taxon>Hexapoda</taxon>
        <taxon>Insecta</taxon>
        <taxon>Pterygota</taxon>
        <taxon>Neoptera</taxon>
        <taxon>Endopterygota</taxon>
        <taxon>Lepidoptera</taxon>
        <taxon>Glossata</taxon>
        <taxon>Ditrysia</taxon>
        <taxon>Noctuoidea</taxon>
        <taxon>Noctuidae</taxon>
        <taxon>Amphipyrinae</taxon>
        <taxon>Spodoptera</taxon>
    </lineage>
</organism>
<dbReference type="EMBL" id="ODYU01000111">
    <property type="protein sequence ID" value="SOQ34327.1"/>
    <property type="molecule type" value="Genomic_DNA"/>
</dbReference>
<dbReference type="InterPro" id="IPR025110">
    <property type="entry name" value="AMP-bd_C"/>
</dbReference>
<dbReference type="SUPFAM" id="SSF56801">
    <property type="entry name" value="Acetyl-CoA synthetase-like"/>
    <property type="match status" value="1"/>
</dbReference>
<evidence type="ECO:0000256" key="2">
    <source>
        <dbReference type="ARBA" id="ARBA00023140"/>
    </source>
</evidence>
<dbReference type="PANTHER" id="PTHR24096:SF353">
    <property type="entry name" value="GH16244P-RELATED"/>
    <property type="match status" value="1"/>
</dbReference>
<dbReference type="AlphaFoldDB" id="A0A2H1V0G3"/>
<reference evidence="5" key="1">
    <citation type="submission" date="2016-07" db="EMBL/GenBank/DDBJ databases">
        <authorList>
            <person name="Bretaudeau A."/>
        </authorList>
    </citation>
    <scope>NUCLEOTIDE SEQUENCE</scope>
    <source>
        <strain evidence="5">Rice</strain>
        <tissue evidence="5">Whole body</tissue>
    </source>
</reference>
<dbReference type="Pfam" id="PF13193">
    <property type="entry name" value="AMP-binding_C"/>
    <property type="match status" value="1"/>
</dbReference>
<keyword evidence="2" id="KW-0576">Peroxisome</keyword>
<feature type="domain" description="AMP-binding enzyme C-terminal" evidence="4">
    <location>
        <begin position="454"/>
        <end position="530"/>
    </location>
</feature>
<evidence type="ECO:0000259" key="4">
    <source>
        <dbReference type="Pfam" id="PF13193"/>
    </source>
</evidence>
<gene>
    <name evidence="5" type="ORF">SFRICE_016700</name>
</gene>
<dbReference type="GO" id="GO:0046949">
    <property type="term" value="P:fatty-acyl-CoA biosynthetic process"/>
    <property type="evidence" value="ECO:0007669"/>
    <property type="project" value="TreeGrafter"/>
</dbReference>
<accession>A0A2H1V0G3</accession>
<dbReference type="GO" id="GO:0004467">
    <property type="term" value="F:long-chain fatty acid-CoA ligase activity"/>
    <property type="evidence" value="ECO:0007669"/>
    <property type="project" value="TreeGrafter"/>
</dbReference>
<dbReference type="InterPro" id="IPR042099">
    <property type="entry name" value="ANL_N_sf"/>
</dbReference>
<dbReference type="GO" id="GO:0005777">
    <property type="term" value="C:peroxisome"/>
    <property type="evidence" value="ECO:0007669"/>
    <property type="project" value="UniProtKB-SubCell"/>
</dbReference>
<dbReference type="InterPro" id="IPR045851">
    <property type="entry name" value="AMP-bd_C_sf"/>
</dbReference>
<dbReference type="InterPro" id="IPR020845">
    <property type="entry name" value="AMP-binding_CS"/>
</dbReference>
<dbReference type="InterPro" id="IPR000873">
    <property type="entry name" value="AMP-dep_synth/lig_dom"/>
</dbReference>
<dbReference type="Gene3D" id="3.40.50.12780">
    <property type="entry name" value="N-terminal domain of ligase-like"/>
    <property type="match status" value="1"/>
</dbReference>
<dbReference type="Gene3D" id="3.30.300.30">
    <property type="match status" value="1"/>
</dbReference>
<name>A0A2H1V0G3_SPOFR</name>
<feature type="domain" description="AMP-dependent synthetase/ligase" evidence="3">
    <location>
        <begin position="57"/>
        <end position="399"/>
    </location>
</feature>
<dbReference type="PROSITE" id="PS00455">
    <property type="entry name" value="AMP_BINDING"/>
    <property type="match status" value="1"/>
</dbReference>
<proteinExistence type="predicted"/>
<protein>
    <submittedName>
        <fullName evidence="5">SFRICE_016700</fullName>
    </submittedName>
</protein>